<comment type="caution">
    <text evidence="2">The sequence shown here is derived from an EMBL/GenBank/DDBJ whole genome shotgun (WGS) entry which is preliminary data.</text>
</comment>
<evidence type="ECO:0000259" key="1">
    <source>
        <dbReference type="PROSITE" id="PS51471"/>
    </source>
</evidence>
<dbReference type="PROSITE" id="PS51471">
    <property type="entry name" value="FE2OG_OXY"/>
    <property type="match status" value="1"/>
</dbReference>
<dbReference type="EMBL" id="JAGTUU010000013">
    <property type="protein sequence ID" value="MBS0126813.1"/>
    <property type="molecule type" value="Genomic_DNA"/>
</dbReference>
<evidence type="ECO:0000313" key="3">
    <source>
        <dbReference type="Proteomes" id="UP000681356"/>
    </source>
</evidence>
<sequence length="157" mass="16898">ALDDGPAYGAAPGPQPGSRYHFTTIRGHGTGGFIPPHFDNESALRPSYRHLATLIEQSIFSFVLAFSRAEAGGALEFFNLTAADHADRFRNVDGPTPPPSVDGVEKVSIRLAPGDLIAVNSGGYLHRVTPVEGPRTRWTACTFMARSRSGDHVHCWG</sequence>
<accession>A0A8J8BC18</accession>
<keyword evidence="3" id="KW-1185">Reference proteome</keyword>
<evidence type="ECO:0000313" key="2">
    <source>
        <dbReference type="EMBL" id="MBS0126813.1"/>
    </source>
</evidence>
<dbReference type="Proteomes" id="UP000681356">
    <property type="component" value="Unassembled WGS sequence"/>
</dbReference>
<organism evidence="2 3">
    <name type="scientific">Thetidibacter halocola</name>
    <dbReference type="NCBI Taxonomy" id="2827239"/>
    <lineage>
        <taxon>Bacteria</taxon>
        <taxon>Pseudomonadati</taxon>
        <taxon>Pseudomonadota</taxon>
        <taxon>Alphaproteobacteria</taxon>
        <taxon>Rhodobacterales</taxon>
        <taxon>Roseobacteraceae</taxon>
        <taxon>Thetidibacter</taxon>
    </lineage>
</organism>
<feature type="domain" description="Fe2OG dioxygenase" evidence="1">
    <location>
        <begin position="10"/>
        <end position="147"/>
    </location>
</feature>
<name>A0A8J8BC18_9RHOB</name>
<reference evidence="2" key="1">
    <citation type="submission" date="2021-04" db="EMBL/GenBank/DDBJ databases">
        <authorList>
            <person name="Yoon J."/>
        </authorList>
    </citation>
    <scope>NUCLEOTIDE SEQUENCE</scope>
    <source>
        <strain evidence="2">KMU-90</strain>
    </source>
</reference>
<protein>
    <submittedName>
        <fullName evidence="2">2OG-Fe(II) oxygenase</fullName>
    </submittedName>
</protein>
<dbReference type="Gene3D" id="2.60.120.620">
    <property type="entry name" value="q2cbj1_9rhob like domain"/>
    <property type="match status" value="1"/>
</dbReference>
<dbReference type="Pfam" id="PF22814">
    <property type="entry name" value="WelO5"/>
    <property type="match status" value="1"/>
</dbReference>
<dbReference type="AlphaFoldDB" id="A0A8J8BC18"/>
<feature type="non-terminal residue" evidence="2">
    <location>
        <position position="1"/>
    </location>
</feature>
<proteinExistence type="predicted"/>
<dbReference type="RefSeq" id="WP_212538774.1">
    <property type="nucleotide sequence ID" value="NZ_JAGTUU010000013.1"/>
</dbReference>
<gene>
    <name evidence="2" type="ORF">KB874_22285</name>
</gene>
<dbReference type="InterPro" id="IPR055091">
    <property type="entry name" value="WelO5-like"/>
</dbReference>
<dbReference type="InterPro" id="IPR005123">
    <property type="entry name" value="Oxoglu/Fe-dep_dioxygenase_dom"/>
</dbReference>